<dbReference type="InterPro" id="IPR020845">
    <property type="entry name" value="AMP-binding_CS"/>
</dbReference>
<evidence type="ECO:0000256" key="2">
    <source>
        <dbReference type="ARBA" id="ARBA00022598"/>
    </source>
</evidence>
<dbReference type="PANTHER" id="PTHR43767:SF7">
    <property type="entry name" value="MEDIUM_LONG-CHAIN-FATTY-ACID--COA LIGASE FADD8"/>
    <property type="match status" value="1"/>
</dbReference>
<dbReference type="InterPro" id="IPR050237">
    <property type="entry name" value="ATP-dep_AMP-bd_enzyme"/>
</dbReference>
<sequence length="514" mass="55798">MGVIAFFDRGASLYPDRECFIDATGARTYREVRTRVQRIANALYANGFQAGQKIGLLSPNSSSGFESMLAAYRAGGVFVPLGAQAHIDENIFSMHRAEVSVLFFHSSKAAYLDALQAGCPSLTLPVCIDAKLPGVASLEEWIATDYPAAPQVVETPDRVVSIYQTGGTTGRPKGCVFTTLTWDTLAANFHAHIPVETPPVFLAVPPITHGAGCTAIPMLSKGGTTILQPGFEAEAVLKAIETHRVTHLWLPPTAIYMLLTHPSLHKYDYSSLKYFMYSAAPMSVDKLKECIAVFGNVMVQVYGQAEAPMFATCLNSAEHAIAEDGTHRLASCGRPMVFTPLEIMDEDGKLLGPNERGEVVLGGNLVMAGYYQDPDATKEAMAHGWLHTGDIGYKDEQGYVFLIDRKKRLIITGGFNVYPGEVERVLLGHPAVQDCAVVGVPDEKWGEAVRAVLELKPGASADAEEVIRFCKDQLGPVKSPKTVEFRDSLPRTSVGKVDAKAIRAPYWESTGRMI</sequence>
<dbReference type="Gene3D" id="3.30.300.30">
    <property type="match status" value="1"/>
</dbReference>
<dbReference type="SUPFAM" id="SSF56801">
    <property type="entry name" value="Acetyl-CoA synthetase-like"/>
    <property type="match status" value="1"/>
</dbReference>
<gene>
    <name evidence="5" type="ORF">FXN63_04495</name>
</gene>
<dbReference type="PROSITE" id="PS00455">
    <property type="entry name" value="AMP_BINDING"/>
    <property type="match status" value="1"/>
</dbReference>
<evidence type="ECO:0000313" key="6">
    <source>
        <dbReference type="Proteomes" id="UP000325161"/>
    </source>
</evidence>
<feature type="domain" description="AMP-dependent synthetase/ligase" evidence="3">
    <location>
        <begin position="7"/>
        <end position="371"/>
    </location>
</feature>
<dbReference type="Pfam" id="PF00501">
    <property type="entry name" value="AMP-binding"/>
    <property type="match status" value="1"/>
</dbReference>
<name>A0A5C0B301_9BURK</name>
<dbReference type="Gene3D" id="3.40.50.12780">
    <property type="entry name" value="N-terminal domain of ligase-like"/>
    <property type="match status" value="1"/>
</dbReference>
<dbReference type="OrthoDB" id="9766486at2"/>
<dbReference type="Proteomes" id="UP000325161">
    <property type="component" value="Chromosome"/>
</dbReference>
<accession>A0A5C0B301</accession>
<evidence type="ECO:0000259" key="4">
    <source>
        <dbReference type="Pfam" id="PF13193"/>
    </source>
</evidence>
<proteinExistence type="inferred from homology"/>
<keyword evidence="6" id="KW-1185">Reference proteome</keyword>
<dbReference type="InterPro" id="IPR042099">
    <property type="entry name" value="ANL_N_sf"/>
</dbReference>
<dbReference type="FunFam" id="3.30.300.30:FF:000008">
    <property type="entry name" value="2,3-dihydroxybenzoate-AMP ligase"/>
    <property type="match status" value="1"/>
</dbReference>
<dbReference type="GO" id="GO:0016877">
    <property type="term" value="F:ligase activity, forming carbon-sulfur bonds"/>
    <property type="evidence" value="ECO:0007669"/>
    <property type="project" value="UniProtKB-ARBA"/>
</dbReference>
<organism evidence="5 6">
    <name type="scientific">Pigmentiphaga aceris</name>
    <dbReference type="NCBI Taxonomy" id="1940612"/>
    <lineage>
        <taxon>Bacteria</taxon>
        <taxon>Pseudomonadati</taxon>
        <taxon>Pseudomonadota</taxon>
        <taxon>Betaproteobacteria</taxon>
        <taxon>Burkholderiales</taxon>
        <taxon>Alcaligenaceae</taxon>
        <taxon>Pigmentiphaga</taxon>
    </lineage>
</organism>
<keyword evidence="2" id="KW-0436">Ligase</keyword>
<dbReference type="PANTHER" id="PTHR43767">
    <property type="entry name" value="LONG-CHAIN-FATTY-ACID--COA LIGASE"/>
    <property type="match status" value="1"/>
</dbReference>
<comment type="similarity">
    <text evidence="1">Belongs to the ATP-dependent AMP-binding enzyme family.</text>
</comment>
<dbReference type="EMBL" id="CP043046">
    <property type="protein sequence ID" value="QEI09118.1"/>
    <property type="molecule type" value="Genomic_DNA"/>
</dbReference>
<dbReference type="KEGG" id="pacr:FXN63_04495"/>
<dbReference type="InterPro" id="IPR025110">
    <property type="entry name" value="AMP-bd_C"/>
</dbReference>
<dbReference type="Pfam" id="PF13193">
    <property type="entry name" value="AMP-binding_C"/>
    <property type="match status" value="1"/>
</dbReference>
<reference evidence="5 6" key="1">
    <citation type="submission" date="2019-08" db="EMBL/GenBank/DDBJ databases">
        <title>Amphibian skin-associated Pigmentiphaga: genome sequence and occurrence across geography and hosts.</title>
        <authorList>
            <person name="Bletz M.C."/>
            <person name="Bunk B."/>
            <person name="Sproeer C."/>
            <person name="Biwer P."/>
            <person name="Reiter S."/>
            <person name="Rabemananjara F.C.E."/>
            <person name="Schulz S."/>
            <person name="Overmann J."/>
            <person name="Vences M."/>
        </authorList>
    </citation>
    <scope>NUCLEOTIDE SEQUENCE [LARGE SCALE GENOMIC DNA]</scope>
    <source>
        <strain evidence="5 6">Mada1488</strain>
    </source>
</reference>
<evidence type="ECO:0000313" key="5">
    <source>
        <dbReference type="EMBL" id="QEI09118.1"/>
    </source>
</evidence>
<dbReference type="InterPro" id="IPR045851">
    <property type="entry name" value="AMP-bd_C_sf"/>
</dbReference>
<dbReference type="AlphaFoldDB" id="A0A5C0B301"/>
<dbReference type="InterPro" id="IPR000873">
    <property type="entry name" value="AMP-dep_synth/lig_dom"/>
</dbReference>
<protein>
    <submittedName>
        <fullName evidence="5">AMP-binding protein</fullName>
    </submittedName>
</protein>
<evidence type="ECO:0000256" key="1">
    <source>
        <dbReference type="ARBA" id="ARBA00006432"/>
    </source>
</evidence>
<feature type="domain" description="AMP-binding enzyme C-terminal" evidence="4">
    <location>
        <begin position="421"/>
        <end position="496"/>
    </location>
</feature>
<evidence type="ECO:0000259" key="3">
    <source>
        <dbReference type="Pfam" id="PF00501"/>
    </source>
</evidence>